<accession>A0A1G2HVW9</accession>
<feature type="transmembrane region" description="Helical" evidence="1">
    <location>
        <begin position="59"/>
        <end position="78"/>
    </location>
</feature>
<dbReference type="Proteomes" id="UP000178774">
    <property type="component" value="Unassembled WGS sequence"/>
</dbReference>
<feature type="transmembrane region" description="Helical" evidence="1">
    <location>
        <begin position="115"/>
        <end position="137"/>
    </location>
</feature>
<dbReference type="AlphaFoldDB" id="A0A1G2HVW9"/>
<feature type="transmembrane region" description="Helical" evidence="1">
    <location>
        <begin position="84"/>
        <end position="103"/>
    </location>
</feature>
<feature type="transmembrane region" description="Helical" evidence="1">
    <location>
        <begin position="29"/>
        <end position="47"/>
    </location>
</feature>
<reference evidence="2 3" key="1">
    <citation type="journal article" date="2016" name="Nat. Commun.">
        <title>Thousands of microbial genomes shed light on interconnected biogeochemical processes in an aquifer system.</title>
        <authorList>
            <person name="Anantharaman K."/>
            <person name="Brown C.T."/>
            <person name="Hug L.A."/>
            <person name="Sharon I."/>
            <person name="Castelle C.J."/>
            <person name="Probst A.J."/>
            <person name="Thomas B.C."/>
            <person name="Singh A."/>
            <person name="Wilkins M.J."/>
            <person name="Karaoz U."/>
            <person name="Brodie E.L."/>
            <person name="Williams K.H."/>
            <person name="Hubbard S.S."/>
            <person name="Banfield J.F."/>
        </authorList>
    </citation>
    <scope>NUCLEOTIDE SEQUENCE [LARGE SCALE GENOMIC DNA]</scope>
</reference>
<evidence type="ECO:0000256" key="1">
    <source>
        <dbReference type="SAM" id="Phobius"/>
    </source>
</evidence>
<sequence>MNIATSLSVLHLLLLPVVVYFVSQGTAHFNFLAIIILLLSVLMDMTGKLVESNKITASFLYPFSDKVVVLALLFAFVLQGVFSGIMFGIFLLRDIIISIIRIIASRDDAVIRGELYGKTITMLQFVLVFMILARNIFVPLENSFHLVISIFTGAIVVLGIISILHYGYVYGNALRTR</sequence>
<keyword evidence="1" id="KW-0812">Transmembrane</keyword>
<evidence type="ECO:0008006" key="4">
    <source>
        <dbReference type="Google" id="ProtNLM"/>
    </source>
</evidence>
<evidence type="ECO:0000313" key="3">
    <source>
        <dbReference type="Proteomes" id="UP000178774"/>
    </source>
</evidence>
<organism evidence="2 3">
    <name type="scientific">Candidatus Staskawiczbacteria bacterium RIFCSPHIGHO2_01_FULL_41_41</name>
    <dbReference type="NCBI Taxonomy" id="1802203"/>
    <lineage>
        <taxon>Bacteria</taxon>
        <taxon>Candidatus Staskawicziibacteriota</taxon>
    </lineage>
</organism>
<protein>
    <recommendedName>
        <fullName evidence="4">CDP-diacylglycerol--glycerol-3-phosphate 3-phosphatidyltransferase</fullName>
    </recommendedName>
</protein>
<proteinExistence type="predicted"/>
<feature type="transmembrane region" description="Helical" evidence="1">
    <location>
        <begin position="143"/>
        <end position="169"/>
    </location>
</feature>
<dbReference type="GO" id="GO:0016020">
    <property type="term" value="C:membrane"/>
    <property type="evidence" value="ECO:0007669"/>
    <property type="project" value="InterPro"/>
</dbReference>
<gene>
    <name evidence="2" type="ORF">A2822_03195</name>
</gene>
<keyword evidence="1" id="KW-0472">Membrane</keyword>
<dbReference type="InterPro" id="IPR000462">
    <property type="entry name" value="CDP-OH_P_trans"/>
</dbReference>
<dbReference type="Pfam" id="PF01066">
    <property type="entry name" value="CDP-OH_P_transf"/>
    <property type="match status" value="1"/>
</dbReference>
<feature type="non-terminal residue" evidence="2">
    <location>
        <position position="177"/>
    </location>
</feature>
<dbReference type="GO" id="GO:0016780">
    <property type="term" value="F:phosphotransferase activity, for other substituted phosphate groups"/>
    <property type="evidence" value="ECO:0007669"/>
    <property type="project" value="InterPro"/>
</dbReference>
<dbReference type="EMBL" id="MHOP01000003">
    <property type="protein sequence ID" value="OGZ66603.1"/>
    <property type="molecule type" value="Genomic_DNA"/>
</dbReference>
<evidence type="ECO:0000313" key="2">
    <source>
        <dbReference type="EMBL" id="OGZ66603.1"/>
    </source>
</evidence>
<dbReference type="GO" id="GO:0008654">
    <property type="term" value="P:phospholipid biosynthetic process"/>
    <property type="evidence" value="ECO:0007669"/>
    <property type="project" value="InterPro"/>
</dbReference>
<name>A0A1G2HVW9_9BACT</name>
<keyword evidence="1" id="KW-1133">Transmembrane helix</keyword>
<comment type="caution">
    <text evidence="2">The sequence shown here is derived from an EMBL/GenBank/DDBJ whole genome shotgun (WGS) entry which is preliminary data.</text>
</comment>